<evidence type="ECO:0000256" key="1">
    <source>
        <dbReference type="SAM" id="SignalP"/>
    </source>
</evidence>
<organism evidence="2 3">
    <name type="scientific">Wolfiporia cocos (strain MD-104)</name>
    <name type="common">Brown rot fungus</name>
    <dbReference type="NCBI Taxonomy" id="742152"/>
    <lineage>
        <taxon>Eukaryota</taxon>
        <taxon>Fungi</taxon>
        <taxon>Dikarya</taxon>
        <taxon>Basidiomycota</taxon>
        <taxon>Agaricomycotina</taxon>
        <taxon>Agaricomycetes</taxon>
        <taxon>Polyporales</taxon>
        <taxon>Phaeolaceae</taxon>
        <taxon>Wolfiporia</taxon>
    </lineage>
</organism>
<feature type="signal peptide" evidence="1">
    <location>
        <begin position="1"/>
        <end position="19"/>
    </location>
</feature>
<name>A0A2H3JMW2_WOLCO</name>
<accession>A0A2H3JMW2</accession>
<sequence>MFLNLNLLFAAGCALLAHASPLQIADSALASIPPTPTIVFRADLASAAVAGVDVSANAAAAAGISVDEAHVHDELSKRDNSNLNVQPQINNMHALIQKLAGELPSSLATRVTSAAASVSSSNVEARQDSNSTATEIEQVAEAVVGYLLGAVGEVEGAAEDALGAVDDVASAASDVVDAVGDLLELVSLLVQVVSGLAESD</sequence>
<dbReference type="AlphaFoldDB" id="A0A2H3JMW2"/>
<protein>
    <submittedName>
        <fullName evidence="2">Uncharacterized protein</fullName>
    </submittedName>
</protein>
<dbReference type="EMBL" id="KB468146">
    <property type="protein sequence ID" value="PCH43516.1"/>
    <property type="molecule type" value="Genomic_DNA"/>
</dbReference>
<reference evidence="2 3" key="1">
    <citation type="journal article" date="2012" name="Science">
        <title>The Paleozoic origin of enzymatic lignin decomposition reconstructed from 31 fungal genomes.</title>
        <authorList>
            <person name="Floudas D."/>
            <person name="Binder M."/>
            <person name="Riley R."/>
            <person name="Barry K."/>
            <person name="Blanchette R.A."/>
            <person name="Henrissat B."/>
            <person name="Martinez A.T."/>
            <person name="Otillar R."/>
            <person name="Spatafora J.W."/>
            <person name="Yadav J.S."/>
            <person name="Aerts A."/>
            <person name="Benoit I."/>
            <person name="Boyd A."/>
            <person name="Carlson A."/>
            <person name="Copeland A."/>
            <person name="Coutinho P.M."/>
            <person name="de Vries R.P."/>
            <person name="Ferreira P."/>
            <person name="Findley K."/>
            <person name="Foster B."/>
            <person name="Gaskell J."/>
            <person name="Glotzer D."/>
            <person name="Gorecki P."/>
            <person name="Heitman J."/>
            <person name="Hesse C."/>
            <person name="Hori C."/>
            <person name="Igarashi K."/>
            <person name="Jurgens J.A."/>
            <person name="Kallen N."/>
            <person name="Kersten P."/>
            <person name="Kohler A."/>
            <person name="Kuees U."/>
            <person name="Kumar T.K.A."/>
            <person name="Kuo A."/>
            <person name="LaButti K."/>
            <person name="Larrondo L.F."/>
            <person name="Lindquist E."/>
            <person name="Ling A."/>
            <person name="Lombard V."/>
            <person name="Lucas S."/>
            <person name="Lundell T."/>
            <person name="Martin R."/>
            <person name="McLaughlin D.J."/>
            <person name="Morgenstern I."/>
            <person name="Morin E."/>
            <person name="Murat C."/>
            <person name="Nagy L.G."/>
            <person name="Nolan M."/>
            <person name="Ohm R.A."/>
            <person name="Patyshakuliyeva A."/>
            <person name="Rokas A."/>
            <person name="Ruiz-Duenas F.J."/>
            <person name="Sabat G."/>
            <person name="Salamov A."/>
            <person name="Samejima M."/>
            <person name="Schmutz J."/>
            <person name="Slot J.C."/>
            <person name="St John F."/>
            <person name="Stenlid J."/>
            <person name="Sun H."/>
            <person name="Sun S."/>
            <person name="Syed K."/>
            <person name="Tsang A."/>
            <person name="Wiebenga A."/>
            <person name="Young D."/>
            <person name="Pisabarro A."/>
            <person name="Eastwood D.C."/>
            <person name="Martin F."/>
            <person name="Cullen D."/>
            <person name="Grigoriev I.V."/>
            <person name="Hibbett D.S."/>
        </authorList>
    </citation>
    <scope>NUCLEOTIDE SEQUENCE [LARGE SCALE GENOMIC DNA]</scope>
    <source>
        <strain evidence="2 3">MD-104</strain>
    </source>
</reference>
<feature type="chain" id="PRO_5013783157" evidence="1">
    <location>
        <begin position="20"/>
        <end position="200"/>
    </location>
</feature>
<evidence type="ECO:0000313" key="3">
    <source>
        <dbReference type="Proteomes" id="UP000218811"/>
    </source>
</evidence>
<keyword evidence="1" id="KW-0732">Signal</keyword>
<evidence type="ECO:0000313" key="2">
    <source>
        <dbReference type="EMBL" id="PCH43516.1"/>
    </source>
</evidence>
<keyword evidence="3" id="KW-1185">Reference proteome</keyword>
<dbReference type="Proteomes" id="UP000218811">
    <property type="component" value="Unassembled WGS sequence"/>
</dbReference>
<proteinExistence type="predicted"/>
<gene>
    <name evidence="2" type="ORF">WOLCODRAFT_138388</name>
</gene>